<name>A0A8H7XVU8_PSICU</name>
<proteinExistence type="predicted"/>
<protein>
    <recommendedName>
        <fullName evidence="2">Thioesterase domain-containing protein</fullName>
    </recommendedName>
</protein>
<dbReference type="InterPro" id="IPR029069">
    <property type="entry name" value="HotDog_dom_sf"/>
</dbReference>
<dbReference type="SUPFAM" id="SSF54637">
    <property type="entry name" value="Thioesterase/thiol ester dehydrase-isomerase"/>
    <property type="match status" value="1"/>
</dbReference>
<dbReference type="Gene3D" id="3.10.129.10">
    <property type="entry name" value="Hotdog Thioesterase"/>
    <property type="match status" value="1"/>
</dbReference>
<evidence type="ECO:0008006" key="2">
    <source>
        <dbReference type="Google" id="ProtNLM"/>
    </source>
</evidence>
<dbReference type="EMBL" id="JAFIQS010000005">
    <property type="protein sequence ID" value="KAG5168850.1"/>
    <property type="molecule type" value="Genomic_DNA"/>
</dbReference>
<dbReference type="AlphaFoldDB" id="A0A8H7XVU8"/>
<sequence>MSKWAYKKDLDVSHIDGNASTEAKRFGLAILHLFIGTKSTSFGADIGQYMNWTEMNIHKQGQYTFAETVFEVTVYQDMCNIHRILHGACAAYIVDLCTNASLVSLGTAEGFDGTGVSQFMNLVWHHPIHLGKKIKVVSTSVSGKGRLRTMRCELWTDGQICVSAVHSTVNVAIVNAKL</sequence>
<organism evidence="1">
    <name type="scientific">Psilocybe cubensis</name>
    <name type="common">Psychedelic mushroom</name>
    <name type="synonym">Stropharia cubensis</name>
    <dbReference type="NCBI Taxonomy" id="181762"/>
    <lineage>
        <taxon>Eukaryota</taxon>
        <taxon>Fungi</taxon>
        <taxon>Dikarya</taxon>
        <taxon>Basidiomycota</taxon>
        <taxon>Agaricomycotina</taxon>
        <taxon>Agaricomycetes</taxon>
        <taxon>Agaricomycetidae</taxon>
        <taxon>Agaricales</taxon>
        <taxon>Agaricineae</taxon>
        <taxon>Strophariaceae</taxon>
        <taxon>Psilocybe</taxon>
    </lineage>
</organism>
<accession>A0A8H7XVU8</accession>
<evidence type="ECO:0000313" key="1">
    <source>
        <dbReference type="EMBL" id="KAG5168850.1"/>
    </source>
</evidence>
<dbReference type="OrthoDB" id="2831072at2759"/>
<gene>
    <name evidence="1" type="ORF">JR316_005404</name>
</gene>
<comment type="caution">
    <text evidence="1">The sequence shown here is derived from an EMBL/GenBank/DDBJ whole genome shotgun (WGS) entry which is preliminary data.</text>
</comment>
<reference evidence="1" key="1">
    <citation type="submission" date="2021-02" db="EMBL/GenBank/DDBJ databases">
        <title>Psilocybe cubensis genome.</title>
        <authorList>
            <person name="Mckernan K.J."/>
            <person name="Crawford S."/>
            <person name="Trippe A."/>
            <person name="Kane L.T."/>
            <person name="Mclaughlin S."/>
        </authorList>
    </citation>
    <scope>NUCLEOTIDE SEQUENCE [LARGE SCALE GENOMIC DNA]</scope>
    <source>
        <strain evidence="1">MGC-MH-2018</strain>
    </source>
</reference>